<dbReference type="AlphaFoldDB" id="A0A923EEB5"/>
<protein>
    <submittedName>
        <fullName evidence="1">DUF2284 domain-containing protein</fullName>
    </submittedName>
</protein>
<accession>A0A923EEB5</accession>
<proteinExistence type="predicted"/>
<dbReference type="InterPro" id="IPR019271">
    <property type="entry name" value="DUF2284_metal-binding"/>
</dbReference>
<dbReference type="Proteomes" id="UP000563151">
    <property type="component" value="Unassembled WGS sequence"/>
</dbReference>
<name>A0A923EEB5_CLOTT</name>
<reference evidence="1 2" key="1">
    <citation type="submission" date="2020-04" db="EMBL/GenBank/DDBJ databases">
        <title>Genomic insights into acetone-butanol-ethanol (ABE) fermentation by sequencing solventogenic clostridia strains.</title>
        <authorList>
            <person name="Brown S."/>
        </authorList>
    </citation>
    <scope>NUCLEOTIDE SEQUENCE [LARGE SCALE GENOMIC DNA]</scope>
    <source>
        <strain evidence="1 2">DJ011</strain>
    </source>
</reference>
<keyword evidence="2" id="KW-1185">Reference proteome</keyword>
<evidence type="ECO:0000313" key="1">
    <source>
        <dbReference type="EMBL" id="MBC2399350.1"/>
    </source>
</evidence>
<sequence>MSDVKFKNIVSDILNEGAAYAKYFKPKELKFSDKIRGYCEENLCGHYGTNWMCPPAVGPIEELKEKIMKFRNGVVFQTITEVRDMRDKEGLAKARDLHNDFLRKISKFLSEKYEEIDIFPMGAGHCEICERCAYLDREKCRHPEIILPSAEAYGIDLGDLLKCCGLKFNYSEHSVAYVSLILW</sequence>
<evidence type="ECO:0000313" key="2">
    <source>
        <dbReference type="Proteomes" id="UP000563151"/>
    </source>
</evidence>
<organism evidence="1 2">
    <name type="scientific">Clostridium tetanomorphum</name>
    <dbReference type="NCBI Taxonomy" id="1553"/>
    <lineage>
        <taxon>Bacteria</taxon>
        <taxon>Bacillati</taxon>
        <taxon>Bacillota</taxon>
        <taxon>Clostridia</taxon>
        <taxon>Eubacteriales</taxon>
        <taxon>Clostridiaceae</taxon>
        <taxon>Clostridium</taxon>
    </lineage>
</organism>
<dbReference type="RefSeq" id="WP_035149424.1">
    <property type="nucleotide sequence ID" value="NZ_JAAZWO010000026.1"/>
</dbReference>
<dbReference type="PIRSF" id="PIRSF018748">
    <property type="entry name" value="UCP018748"/>
    <property type="match status" value="1"/>
</dbReference>
<dbReference type="Pfam" id="PF10050">
    <property type="entry name" value="DUF2284"/>
    <property type="match status" value="1"/>
</dbReference>
<gene>
    <name evidence="1" type="ORF">HGG79_16460</name>
</gene>
<dbReference type="EMBL" id="JAAZWO010000026">
    <property type="protein sequence ID" value="MBC2399350.1"/>
    <property type="molecule type" value="Genomic_DNA"/>
</dbReference>
<comment type="caution">
    <text evidence="1">The sequence shown here is derived from an EMBL/GenBank/DDBJ whole genome shotgun (WGS) entry which is preliminary data.</text>
</comment>